<dbReference type="PANTHER" id="PTHR43359">
    <property type="entry name" value="FORMATE HYDROGENLYASE SUBUNIT 4"/>
    <property type="match status" value="1"/>
</dbReference>
<accession>D5RI41</accession>
<feature type="non-terminal residue" evidence="6">
    <location>
        <position position="1"/>
    </location>
</feature>
<feature type="transmembrane region" description="Helical" evidence="5">
    <location>
        <begin position="85"/>
        <end position="103"/>
    </location>
</feature>
<dbReference type="Proteomes" id="UP000005324">
    <property type="component" value="Unassembled WGS sequence"/>
</dbReference>
<sequence length="173" mass="17711">LGIMAFAILTGGTNLDAAGAALQEGALMPRLPLALALAALLAVGLAANGRLPTDDPDGLSEPALRQGAMRLEASGRHLALWEMQAALRLLLWLSLLAALFLPFGTAEAAAGPLAWGLGLLAWLGKLGLLALALALAEALLARLPPRRLPELLGLALLLALLGLVFLLLASSLA</sequence>
<name>D5RI41_9PROT</name>
<dbReference type="InterPro" id="IPR001694">
    <property type="entry name" value="NADH_UbQ_OxRdtase_su1/FPO"/>
</dbReference>
<evidence type="ECO:0000313" key="6">
    <source>
        <dbReference type="EMBL" id="EFH13027.1"/>
    </source>
</evidence>
<comment type="caution">
    <text evidence="6">The sequence shown here is derived from an EMBL/GenBank/DDBJ whole genome shotgun (WGS) entry which is preliminary data.</text>
</comment>
<proteinExistence type="predicted"/>
<keyword evidence="3 5" id="KW-1133">Transmembrane helix</keyword>
<feature type="transmembrane region" description="Helical" evidence="5">
    <location>
        <begin position="115"/>
        <end position="139"/>
    </location>
</feature>
<evidence type="ECO:0000256" key="4">
    <source>
        <dbReference type="ARBA" id="ARBA00023136"/>
    </source>
</evidence>
<evidence type="ECO:0008006" key="8">
    <source>
        <dbReference type="Google" id="ProtNLM"/>
    </source>
</evidence>
<reference evidence="6 7" key="1">
    <citation type="submission" date="2010-04" db="EMBL/GenBank/DDBJ databases">
        <authorList>
            <person name="Qin X."/>
            <person name="Bachman B."/>
            <person name="Battles P."/>
            <person name="Bell A."/>
            <person name="Bess C."/>
            <person name="Bickham C."/>
            <person name="Chaboub L."/>
            <person name="Chen D."/>
            <person name="Coyle M."/>
            <person name="Deiros D.R."/>
            <person name="Dinh H."/>
            <person name="Forbes L."/>
            <person name="Fowler G."/>
            <person name="Francisco L."/>
            <person name="Fu Q."/>
            <person name="Gubbala S."/>
            <person name="Hale W."/>
            <person name="Han Y."/>
            <person name="Hemphill L."/>
            <person name="Highlander S.K."/>
            <person name="Hirani K."/>
            <person name="Hogues M."/>
            <person name="Jackson L."/>
            <person name="Jakkamsetti A."/>
            <person name="Javaid M."/>
            <person name="Jiang H."/>
            <person name="Korchina V."/>
            <person name="Kovar C."/>
            <person name="Lara F."/>
            <person name="Lee S."/>
            <person name="Mata R."/>
            <person name="Mathew T."/>
            <person name="Moen C."/>
            <person name="Morales K."/>
            <person name="Munidasa M."/>
            <person name="Nazareth L."/>
            <person name="Ngo R."/>
            <person name="Nguyen L."/>
            <person name="Okwuonu G."/>
            <person name="Ongeri F."/>
            <person name="Patil S."/>
            <person name="Petrosino J."/>
            <person name="Pham C."/>
            <person name="Pham P."/>
            <person name="Pu L.-L."/>
            <person name="Puazo M."/>
            <person name="Raj R."/>
            <person name="Reid J."/>
            <person name="Rouhana J."/>
            <person name="Saada N."/>
            <person name="Shang Y."/>
            <person name="Simmons D."/>
            <person name="Thornton R."/>
            <person name="Warren J."/>
            <person name="Weissenberger G."/>
            <person name="Zhang J."/>
            <person name="Zhang L."/>
            <person name="Zhou C."/>
            <person name="Zhu D."/>
            <person name="Muzny D."/>
            <person name="Worley K."/>
            <person name="Gibbs R."/>
        </authorList>
    </citation>
    <scope>NUCLEOTIDE SEQUENCE [LARGE SCALE GENOMIC DNA]</scope>
    <source>
        <strain evidence="6 7">ATCC 49957</strain>
    </source>
</reference>
<dbReference type="EMBL" id="ADVL01000130">
    <property type="protein sequence ID" value="EFH13027.1"/>
    <property type="molecule type" value="Genomic_DNA"/>
</dbReference>
<dbReference type="Pfam" id="PF00146">
    <property type="entry name" value="NADHdh"/>
    <property type="match status" value="1"/>
</dbReference>
<feature type="transmembrane region" description="Helical" evidence="5">
    <location>
        <begin position="151"/>
        <end position="172"/>
    </location>
</feature>
<keyword evidence="2 5" id="KW-0812">Transmembrane</keyword>
<dbReference type="PANTHER" id="PTHR43359:SF1">
    <property type="entry name" value="FORMATE HYDROGENLYASE SUBUNIT 4-RELATED"/>
    <property type="match status" value="1"/>
</dbReference>
<evidence type="ECO:0000256" key="1">
    <source>
        <dbReference type="ARBA" id="ARBA00004141"/>
    </source>
</evidence>
<dbReference type="HOGENOM" id="CLU_1550958_0_0_5"/>
<organism evidence="6 7">
    <name type="scientific">Pseudoroseomonas cervicalis ATCC 49957</name>
    <dbReference type="NCBI Taxonomy" id="525371"/>
    <lineage>
        <taxon>Bacteria</taxon>
        <taxon>Pseudomonadati</taxon>
        <taxon>Pseudomonadota</taxon>
        <taxon>Alphaproteobacteria</taxon>
        <taxon>Acetobacterales</taxon>
        <taxon>Roseomonadaceae</taxon>
        <taxon>Roseomonas</taxon>
    </lineage>
</organism>
<dbReference type="RefSeq" id="WP_007003810.1">
    <property type="nucleotide sequence ID" value="NZ_GG770778.1"/>
</dbReference>
<evidence type="ECO:0000256" key="2">
    <source>
        <dbReference type="ARBA" id="ARBA00022692"/>
    </source>
</evidence>
<protein>
    <recommendedName>
        <fullName evidence="8">Formate hydrogenlyase subunit 4</fullName>
    </recommendedName>
</protein>
<evidence type="ECO:0000313" key="7">
    <source>
        <dbReference type="Proteomes" id="UP000005324"/>
    </source>
</evidence>
<evidence type="ECO:0000256" key="5">
    <source>
        <dbReference type="SAM" id="Phobius"/>
    </source>
</evidence>
<dbReference type="GO" id="GO:0005886">
    <property type="term" value="C:plasma membrane"/>
    <property type="evidence" value="ECO:0007669"/>
    <property type="project" value="TreeGrafter"/>
</dbReference>
<comment type="subcellular location">
    <subcellularLocation>
        <location evidence="1">Membrane</location>
        <topology evidence="1">Multi-pass membrane protein</topology>
    </subcellularLocation>
</comment>
<dbReference type="AlphaFoldDB" id="D5RI41"/>
<gene>
    <name evidence="6" type="ORF">HMPREF0731_0751</name>
</gene>
<keyword evidence="7" id="KW-1185">Reference proteome</keyword>
<keyword evidence="4 5" id="KW-0472">Membrane</keyword>
<dbReference type="InterPro" id="IPR052561">
    <property type="entry name" value="ComplexI_Subunit1"/>
</dbReference>
<evidence type="ECO:0000256" key="3">
    <source>
        <dbReference type="ARBA" id="ARBA00022989"/>
    </source>
</evidence>